<dbReference type="EMBL" id="LAZR01034671">
    <property type="protein sequence ID" value="KKL44681.1"/>
    <property type="molecule type" value="Genomic_DNA"/>
</dbReference>
<feature type="non-terminal residue" evidence="1">
    <location>
        <position position="1"/>
    </location>
</feature>
<reference evidence="1" key="1">
    <citation type="journal article" date="2015" name="Nature">
        <title>Complex archaea that bridge the gap between prokaryotes and eukaryotes.</title>
        <authorList>
            <person name="Spang A."/>
            <person name="Saw J.H."/>
            <person name="Jorgensen S.L."/>
            <person name="Zaremba-Niedzwiedzka K."/>
            <person name="Martijn J."/>
            <person name="Lind A.E."/>
            <person name="van Eijk R."/>
            <person name="Schleper C."/>
            <person name="Guy L."/>
            <person name="Ettema T.J."/>
        </authorList>
    </citation>
    <scope>NUCLEOTIDE SEQUENCE</scope>
</reference>
<accession>A0A0F9CTD8</accession>
<sequence>NVSEIKMENFLNEVDRREIKLEDLI</sequence>
<name>A0A0F9CTD8_9ZZZZ</name>
<comment type="caution">
    <text evidence="1">The sequence shown here is derived from an EMBL/GenBank/DDBJ whole genome shotgun (WGS) entry which is preliminary data.</text>
</comment>
<protein>
    <submittedName>
        <fullName evidence="1">Uncharacterized protein</fullName>
    </submittedName>
</protein>
<gene>
    <name evidence="1" type="ORF">LCGC14_2363210</name>
</gene>
<proteinExistence type="predicted"/>
<organism evidence="1">
    <name type="scientific">marine sediment metagenome</name>
    <dbReference type="NCBI Taxonomy" id="412755"/>
    <lineage>
        <taxon>unclassified sequences</taxon>
        <taxon>metagenomes</taxon>
        <taxon>ecological metagenomes</taxon>
    </lineage>
</organism>
<evidence type="ECO:0000313" key="1">
    <source>
        <dbReference type="EMBL" id="KKL44681.1"/>
    </source>
</evidence>
<dbReference type="AlphaFoldDB" id="A0A0F9CTD8"/>